<accession>A0A1I0TRE1</accession>
<reference evidence="4" key="1">
    <citation type="submission" date="2016-10" db="EMBL/GenBank/DDBJ databases">
        <authorList>
            <person name="Varghese N."/>
            <person name="Submissions S."/>
        </authorList>
    </citation>
    <scope>NUCLEOTIDE SEQUENCE [LARGE SCALE GENOMIC DNA]</scope>
    <source>
        <strain evidence="4">DSM 18130</strain>
    </source>
</reference>
<evidence type="ECO:0000256" key="1">
    <source>
        <dbReference type="SAM" id="MobiDB-lite"/>
    </source>
</evidence>
<evidence type="ECO:0000256" key="2">
    <source>
        <dbReference type="SAM" id="SignalP"/>
    </source>
</evidence>
<evidence type="ECO:0008006" key="5">
    <source>
        <dbReference type="Google" id="ProtNLM"/>
    </source>
</evidence>
<keyword evidence="2" id="KW-0732">Signal</keyword>
<evidence type="ECO:0000313" key="3">
    <source>
        <dbReference type="EMBL" id="SFA54133.1"/>
    </source>
</evidence>
<protein>
    <recommendedName>
        <fullName evidence="5">NVEALA protein</fullName>
    </recommendedName>
</protein>
<name>A0A1I0TRE1_9SPHI</name>
<feature type="signal peptide" evidence="2">
    <location>
        <begin position="1"/>
        <end position="25"/>
    </location>
</feature>
<sequence>MKNTALKFMMAALIMATLTTNIHYAILGYGLGDKNNPGNVIAQDSTGSNGSSNGGNSNDDNSNSNSSNQLFSQEQLVDCFIPGNPSHKGTYIRCVVGWAICIPTNCTVN</sequence>
<feature type="chain" id="PRO_5011435174" description="NVEALA protein" evidence="2">
    <location>
        <begin position="26"/>
        <end position="109"/>
    </location>
</feature>
<dbReference type="RefSeq" id="WP_090985398.1">
    <property type="nucleotide sequence ID" value="NZ_FOJM01000013.1"/>
</dbReference>
<organism evidence="3 4">
    <name type="scientific">Pedobacter suwonensis</name>
    <dbReference type="NCBI Taxonomy" id="332999"/>
    <lineage>
        <taxon>Bacteria</taxon>
        <taxon>Pseudomonadati</taxon>
        <taxon>Bacteroidota</taxon>
        <taxon>Sphingobacteriia</taxon>
        <taxon>Sphingobacteriales</taxon>
        <taxon>Sphingobacteriaceae</taxon>
        <taxon>Pedobacter</taxon>
    </lineage>
</organism>
<feature type="compositionally biased region" description="Low complexity" evidence="1">
    <location>
        <begin position="47"/>
        <end position="68"/>
    </location>
</feature>
<dbReference type="Proteomes" id="UP000198836">
    <property type="component" value="Unassembled WGS sequence"/>
</dbReference>
<dbReference type="AlphaFoldDB" id="A0A1I0TRE1"/>
<dbReference type="STRING" id="332999.SAMN04488511_11327"/>
<keyword evidence="4" id="KW-1185">Reference proteome</keyword>
<dbReference type="EMBL" id="FOJM01000013">
    <property type="protein sequence ID" value="SFA54133.1"/>
    <property type="molecule type" value="Genomic_DNA"/>
</dbReference>
<feature type="region of interest" description="Disordered" evidence="1">
    <location>
        <begin position="38"/>
        <end position="68"/>
    </location>
</feature>
<evidence type="ECO:0000313" key="4">
    <source>
        <dbReference type="Proteomes" id="UP000198836"/>
    </source>
</evidence>
<gene>
    <name evidence="3" type="ORF">SAMN04488511_11327</name>
</gene>
<proteinExistence type="predicted"/>